<dbReference type="GO" id="GO:1901135">
    <property type="term" value="P:carbohydrate derivative metabolic process"/>
    <property type="evidence" value="ECO:0007669"/>
    <property type="project" value="InterPro"/>
</dbReference>
<organism evidence="6">
    <name type="scientific">bioreactor metagenome</name>
    <dbReference type="NCBI Taxonomy" id="1076179"/>
    <lineage>
        <taxon>unclassified sequences</taxon>
        <taxon>metagenomes</taxon>
        <taxon>ecological metagenomes</taxon>
    </lineage>
</organism>
<accession>A0A644VZR2</accession>
<reference evidence="6" key="1">
    <citation type="submission" date="2019-08" db="EMBL/GenBank/DDBJ databases">
        <authorList>
            <person name="Kucharzyk K."/>
            <person name="Murdoch R.W."/>
            <person name="Higgins S."/>
            <person name="Loffler F."/>
        </authorList>
    </citation>
    <scope>NUCLEOTIDE SEQUENCE</scope>
</reference>
<name>A0A644VZR2_9ZZZZ</name>
<dbReference type="InterPro" id="IPR036388">
    <property type="entry name" value="WH-like_DNA-bd_sf"/>
</dbReference>
<keyword evidence="1" id="KW-0805">Transcription regulation</keyword>
<dbReference type="InterPro" id="IPR009057">
    <property type="entry name" value="Homeodomain-like_sf"/>
</dbReference>
<dbReference type="GO" id="GO:0003677">
    <property type="term" value="F:DNA binding"/>
    <property type="evidence" value="ECO:0007669"/>
    <property type="project" value="UniProtKB-KW"/>
</dbReference>
<evidence type="ECO:0000313" key="6">
    <source>
        <dbReference type="EMBL" id="MPL95952.1"/>
    </source>
</evidence>
<dbReference type="Pfam" id="PF01418">
    <property type="entry name" value="HTH_6"/>
    <property type="match status" value="1"/>
</dbReference>
<dbReference type="InterPro" id="IPR000281">
    <property type="entry name" value="HTH_RpiR"/>
</dbReference>
<keyword evidence="2" id="KW-0238">DNA-binding</keyword>
<dbReference type="Gene3D" id="3.40.50.10490">
    <property type="entry name" value="Glucose-6-phosphate isomerase like protein, domain 1"/>
    <property type="match status" value="1"/>
</dbReference>
<feature type="domain" description="SIS" evidence="5">
    <location>
        <begin position="124"/>
        <end position="261"/>
    </location>
</feature>
<dbReference type="EMBL" id="VSSQ01000488">
    <property type="protein sequence ID" value="MPL95952.1"/>
    <property type="molecule type" value="Genomic_DNA"/>
</dbReference>
<feature type="domain" description="HTH rpiR-type" evidence="4">
    <location>
        <begin position="4"/>
        <end position="80"/>
    </location>
</feature>
<evidence type="ECO:0000259" key="5">
    <source>
        <dbReference type="PROSITE" id="PS51464"/>
    </source>
</evidence>
<evidence type="ECO:0000256" key="2">
    <source>
        <dbReference type="ARBA" id="ARBA00023125"/>
    </source>
</evidence>
<evidence type="ECO:0000256" key="3">
    <source>
        <dbReference type="ARBA" id="ARBA00023163"/>
    </source>
</evidence>
<proteinExistence type="predicted"/>
<dbReference type="InterPro" id="IPR035472">
    <property type="entry name" value="RpiR-like_SIS"/>
</dbReference>
<dbReference type="InterPro" id="IPR046348">
    <property type="entry name" value="SIS_dom_sf"/>
</dbReference>
<dbReference type="PROSITE" id="PS51464">
    <property type="entry name" value="SIS"/>
    <property type="match status" value="1"/>
</dbReference>
<sequence length="288" mass="32186">MDSAQLQAMLREKMEQMPNKARRVVEYLLSNTREAAFLSIGEVAEKLDVSKAQLVRVSRMVGFDGYADLKDALQNTVLEHVNPTALLSKIMKNRQDLPEEILRMEHANLDDTWNQLKPQNIVKFCEMVRQANMVYCMGWGISSIVAESLYTRLMEMGIRSSLMKRGSVALIEQARTVTKGDIVVVCELPSYVIEVMESIEKIAANGATVITITDSPAAPVCQLSDLTFFVSDTSPTFGSTIVGPVFLVHILTSVLCVNLGEKVRAALQDQEMGLHDERIYYPAYGLRY</sequence>
<dbReference type="Pfam" id="PF01380">
    <property type="entry name" value="SIS"/>
    <property type="match status" value="1"/>
</dbReference>
<dbReference type="SUPFAM" id="SSF53697">
    <property type="entry name" value="SIS domain"/>
    <property type="match status" value="1"/>
</dbReference>
<dbReference type="CDD" id="cd05013">
    <property type="entry name" value="SIS_RpiR"/>
    <property type="match status" value="1"/>
</dbReference>
<gene>
    <name evidence="6" type="primary">murR_3</name>
    <name evidence="6" type="ORF">SDC9_42126</name>
</gene>
<comment type="caution">
    <text evidence="6">The sequence shown here is derived from an EMBL/GenBank/DDBJ whole genome shotgun (WGS) entry which is preliminary data.</text>
</comment>
<dbReference type="PROSITE" id="PS51071">
    <property type="entry name" value="HTH_RPIR"/>
    <property type="match status" value="1"/>
</dbReference>
<dbReference type="InterPro" id="IPR001347">
    <property type="entry name" value="SIS_dom"/>
</dbReference>
<dbReference type="PANTHER" id="PTHR30514">
    <property type="entry name" value="GLUCOKINASE"/>
    <property type="match status" value="1"/>
</dbReference>
<dbReference type="AlphaFoldDB" id="A0A644VZR2"/>
<dbReference type="InterPro" id="IPR047640">
    <property type="entry name" value="RpiR-like"/>
</dbReference>
<keyword evidence="3" id="KW-0804">Transcription</keyword>
<protein>
    <submittedName>
        <fullName evidence="6">HTH-type transcriptional regulator MurR</fullName>
    </submittedName>
</protein>
<evidence type="ECO:0000256" key="1">
    <source>
        <dbReference type="ARBA" id="ARBA00023015"/>
    </source>
</evidence>
<dbReference type="GO" id="GO:0097367">
    <property type="term" value="F:carbohydrate derivative binding"/>
    <property type="evidence" value="ECO:0007669"/>
    <property type="project" value="InterPro"/>
</dbReference>
<evidence type="ECO:0000259" key="4">
    <source>
        <dbReference type="PROSITE" id="PS51071"/>
    </source>
</evidence>
<dbReference type="GO" id="GO:0003700">
    <property type="term" value="F:DNA-binding transcription factor activity"/>
    <property type="evidence" value="ECO:0007669"/>
    <property type="project" value="InterPro"/>
</dbReference>
<dbReference type="SUPFAM" id="SSF46689">
    <property type="entry name" value="Homeodomain-like"/>
    <property type="match status" value="1"/>
</dbReference>
<dbReference type="Gene3D" id="1.10.10.10">
    <property type="entry name" value="Winged helix-like DNA-binding domain superfamily/Winged helix DNA-binding domain"/>
    <property type="match status" value="1"/>
</dbReference>